<dbReference type="Proteomes" id="UP000828251">
    <property type="component" value="Unassembled WGS sequence"/>
</dbReference>
<evidence type="ECO:0000313" key="3">
    <source>
        <dbReference type="Proteomes" id="UP000828251"/>
    </source>
</evidence>
<proteinExistence type="predicted"/>
<protein>
    <submittedName>
        <fullName evidence="2">Uncharacterized protein</fullName>
    </submittedName>
</protein>
<keyword evidence="3" id="KW-1185">Reference proteome</keyword>
<dbReference type="AlphaFoldDB" id="A0A9D3UF08"/>
<evidence type="ECO:0000256" key="1">
    <source>
        <dbReference type="SAM" id="MobiDB-lite"/>
    </source>
</evidence>
<gene>
    <name evidence="2" type="ORF">J1N35_040990</name>
</gene>
<name>A0A9D3UF08_9ROSI</name>
<organism evidence="2 3">
    <name type="scientific">Gossypium stocksii</name>
    <dbReference type="NCBI Taxonomy" id="47602"/>
    <lineage>
        <taxon>Eukaryota</taxon>
        <taxon>Viridiplantae</taxon>
        <taxon>Streptophyta</taxon>
        <taxon>Embryophyta</taxon>
        <taxon>Tracheophyta</taxon>
        <taxon>Spermatophyta</taxon>
        <taxon>Magnoliopsida</taxon>
        <taxon>eudicotyledons</taxon>
        <taxon>Gunneridae</taxon>
        <taxon>Pentapetalae</taxon>
        <taxon>rosids</taxon>
        <taxon>malvids</taxon>
        <taxon>Malvales</taxon>
        <taxon>Malvaceae</taxon>
        <taxon>Malvoideae</taxon>
        <taxon>Gossypium</taxon>
    </lineage>
</organism>
<reference evidence="2 3" key="1">
    <citation type="journal article" date="2021" name="Plant Biotechnol. J.">
        <title>Multi-omics assisted identification of the key and species-specific regulatory components of drought-tolerant mechanisms in Gossypium stocksii.</title>
        <authorList>
            <person name="Yu D."/>
            <person name="Ke L."/>
            <person name="Zhang D."/>
            <person name="Wu Y."/>
            <person name="Sun Y."/>
            <person name="Mei J."/>
            <person name="Sun J."/>
            <person name="Sun Y."/>
        </authorList>
    </citation>
    <scope>NUCLEOTIDE SEQUENCE [LARGE SCALE GENOMIC DNA]</scope>
    <source>
        <strain evidence="3">cv. E1</strain>
        <tissue evidence="2">Leaf</tissue>
    </source>
</reference>
<comment type="caution">
    <text evidence="2">The sequence shown here is derived from an EMBL/GenBank/DDBJ whole genome shotgun (WGS) entry which is preliminary data.</text>
</comment>
<sequence length="77" mass="8918">MAIYNFIRKHVGQNDADFMEYKNINKTYENIINLENVHDGETDYGEDDDDDKRGGGSDKEVMRLSMLQIHIPKSVKP</sequence>
<evidence type="ECO:0000313" key="2">
    <source>
        <dbReference type="EMBL" id="KAH1039247.1"/>
    </source>
</evidence>
<dbReference type="EMBL" id="JAIQCV010000012">
    <property type="protein sequence ID" value="KAH1039247.1"/>
    <property type="molecule type" value="Genomic_DNA"/>
</dbReference>
<feature type="region of interest" description="Disordered" evidence="1">
    <location>
        <begin position="38"/>
        <end position="58"/>
    </location>
</feature>
<accession>A0A9D3UF08</accession>